<feature type="compositionally biased region" description="Basic and acidic residues" evidence="1">
    <location>
        <begin position="367"/>
        <end position="378"/>
    </location>
</feature>
<feature type="compositionally biased region" description="Pro residues" evidence="1">
    <location>
        <begin position="327"/>
        <end position="339"/>
    </location>
</feature>
<feature type="transmembrane region" description="Helical" evidence="2">
    <location>
        <begin position="45"/>
        <end position="64"/>
    </location>
</feature>
<keyword evidence="2" id="KW-0472">Membrane</keyword>
<feature type="transmembrane region" description="Helical" evidence="2">
    <location>
        <begin position="120"/>
        <end position="145"/>
    </location>
</feature>
<dbReference type="STRING" id="1381753.V2XWB1"/>
<gene>
    <name evidence="3" type="ORF">Moror_6428</name>
</gene>
<evidence type="ECO:0008006" key="5">
    <source>
        <dbReference type="Google" id="ProtNLM"/>
    </source>
</evidence>
<sequence length="378" mass="41503">MQHTIILFRYVVFGFFIVFNAIISSVAVWNITFVPAHTTANNVDAFLIFVGASGLIVVFAIIFTELGRRNAITSRLWFELVWTGICSLLQLSGAIAASVVVPQYSCDALDPLGCISAKVLIAFAWMNAIILSLYVTAMATFLIIYSKQDSRIWQHNIHNLPESRNPKMNKPPPIVPPLTSFPPLSSFGRNPASIVAPQPRRPAAPTMMYSYRSGLSPDYRIEHFQPTDQLPPFEPSAPEGPEVPKPQPSAHNALYPKFMMSSLASSSFKEPSPVHQSPSSTKTPTPPPLGRWPRADIMSLPSHSKAPSASPTSLIEPISSRGHDRPPPPPHIPHSPPSSPRSRPTGPRTPGSRTVTRPQPLDLSEISAHRERGKRREG</sequence>
<name>V2XWB1_MONRO</name>
<organism evidence="3 4">
    <name type="scientific">Moniliophthora roreri (strain MCA 2997)</name>
    <name type="common">Cocoa frosty pod rot fungus</name>
    <name type="synonym">Crinipellis roreri</name>
    <dbReference type="NCBI Taxonomy" id="1381753"/>
    <lineage>
        <taxon>Eukaryota</taxon>
        <taxon>Fungi</taxon>
        <taxon>Dikarya</taxon>
        <taxon>Basidiomycota</taxon>
        <taxon>Agaricomycotina</taxon>
        <taxon>Agaricomycetes</taxon>
        <taxon>Agaricomycetidae</taxon>
        <taxon>Agaricales</taxon>
        <taxon>Marasmiineae</taxon>
        <taxon>Marasmiaceae</taxon>
        <taxon>Moniliophthora</taxon>
    </lineage>
</organism>
<evidence type="ECO:0000313" key="4">
    <source>
        <dbReference type="Proteomes" id="UP000017559"/>
    </source>
</evidence>
<feature type="compositionally biased region" description="Polar residues" evidence="1">
    <location>
        <begin position="301"/>
        <end position="313"/>
    </location>
</feature>
<keyword evidence="2" id="KW-0812">Transmembrane</keyword>
<evidence type="ECO:0000256" key="2">
    <source>
        <dbReference type="SAM" id="Phobius"/>
    </source>
</evidence>
<reference evidence="3 4" key="1">
    <citation type="journal article" date="2014" name="BMC Genomics">
        <title>Genome and secretome analysis of the hemibiotrophic fungal pathogen, Moniliophthora roreri, which causes frosty pod rot disease of cacao: mechanisms of the biotrophic and necrotrophic phases.</title>
        <authorList>
            <person name="Meinhardt L.W."/>
            <person name="Costa G.G.L."/>
            <person name="Thomazella D.P.T."/>
            <person name="Teixeira P.J.P.L."/>
            <person name="Carazzolle M.F."/>
            <person name="Schuster S.C."/>
            <person name="Carlson J.E."/>
            <person name="Guiltinan M.J."/>
            <person name="Mieczkowski P."/>
            <person name="Farmer A."/>
            <person name="Ramaraj T."/>
            <person name="Crozier J."/>
            <person name="Davis R.E."/>
            <person name="Shao J."/>
            <person name="Melnick R.L."/>
            <person name="Pereira G.A.G."/>
            <person name="Bailey B.A."/>
        </authorList>
    </citation>
    <scope>NUCLEOTIDE SEQUENCE [LARGE SCALE GENOMIC DNA]</scope>
    <source>
        <strain evidence="3 4">MCA 2997</strain>
    </source>
</reference>
<dbReference type="HOGENOM" id="CLU_053575_0_0_1"/>
<feature type="transmembrane region" description="Helical" evidence="2">
    <location>
        <begin position="7"/>
        <end position="33"/>
    </location>
</feature>
<accession>V2XWB1</accession>
<protein>
    <recommendedName>
        <fullName evidence="5">MARVEL domain-containing protein</fullName>
    </recommendedName>
</protein>
<proteinExistence type="predicted"/>
<dbReference type="EMBL" id="AWSO01000038">
    <property type="protein sequence ID" value="ESK96850.1"/>
    <property type="molecule type" value="Genomic_DNA"/>
</dbReference>
<feature type="region of interest" description="Disordered" evidence="1">
    <location>
        <begin position="225"/>
        <end position="252"/>
    </location>
</feature>
<evidence type="ECO:0000313" key="3">
    <source>
        <dbReference type="EMBL" id="ESK96850.1"/>
    </source>
</evidence>
<feature type="region of interest" description="Disordered" evidence="1">
    <location>
        <begin position="266"/>
        <end position="378"/>
    </location>
</feature>
<dbReference type="AlphaFoldDB" id="V2XWB1"/>
<comment type="caution">
    <text evidence="3">The sequence shown here is derived from an EMBL/GenBank/DDBJ whole genome shotgun (WGS) entry which is preliminary data.</text>
</comment>
<dbReference type="Proteomes" id="UP000017559">
    <property type="component" value="Unassembled WGS sequence"/>
</dbReference>
<dbReference type="KEGG" id="mrr:Moror_6428"/>
<keyword evidence="4" id="KW-1185">Reference proteome</keyword>
<dbReference type="OrthoDB" id="3269357at2759"/>
<keyword evidence="2" id="KW-1133">Transmembrane helix</keyword>
<feature type="transmembrane region" description="Helical" evidence="2">
    <location>
        <begin position="76"/>
        <end position="100"/>
    </location>
</feature>
<evidence type="ECO:0000256" key="1">
    <source>
        <dbReference type="SAM" id="MobiDB-lite"/>
    </source>
</evidence>
<feature type="compositionally biased region" description="Low complexity" evidence="1">
    <location>
        <begin position="340"/>
        <end position="358"/>
    </location>
</feature>